<comment type="caution">
    <text evidence="2">The sequence shown here is derived from an EMBL/GenBank/DDBJ whole genome shotgun (WGS) entry which is preliminary data.</text>
</comment>
<proteinExistence type="predicted"/>
<dbReference type="AlphaFoldDB" id="A0A5J4QKS3"/>
<feature type="region of interest" description="Disordered" evidence="1">
    <location>
        <begin position="33"/>
        <end position="55"/>
    </location>
</feature>
<dbReference type="EMBL" id="SNRY01003298">
    <property type="protein sequence ID" value="KAA6321491.1"/>
    <property type="molecule type" value="Genomic_DNA"/>
</dbReference>
<organism evidence="2">
    <name type="scientific">termite gut metagenome</name>
    <dbReference type="NCBI Taxonomy" id="433724"/>
    <lineage>
        <taxon>unclassified sequences</taxon>
        <taxon>metagenomes</taxon>
        <taxon>organismal metagenomes</taxon>
    </lineage>
</organism>
<evidence type="ECO:0000256" key="1">
    <source>
        <dbReference type="SAM" id="MobiDB-lite"/>
    </source>
</evidence>
<feature type="non-terminal residue" evidence="2">
    <location>
        <position position="1"/>
    </location>
</feature>
<name>A0A5J4QKS3_9ZZZZ</name>
<evidence type="ECO:0000313" key="2">
    <source>
        <dbReference type="EMBL" id="KAA6321491.1"/>
    </source>
</evidence>
<protein>
    <submittedName>
        <fullName evidence="2">Uncharacterized protein</fullName>
    </submittedName>
</protein>
<reference evidence="2" key="1">
    <citation type="submission" date="2019-03" db="EMBL/GenBank/DDBJ databases">
        <title>Single cell metagenomics reveals metabolic interactions within the superorganism composed of flagellate Streblomastix strix and complex community of Bacteroidetes bacteria on its surface.</title>
        <authorList>
            <person name="Treitli S.C."/>
            <person name="Kolisko M."/>
            <person name="Husnik F."/>
            <person name="Keeling P."/>
            <person name="Hampl V."/>
        </authorList>
    </citation>
    <scope>NUCLEOTIDE SEQUENCE</scope>
    <source>
        <strain evidence="2">STM</strain>
    </source>
</reference>
<feature type="compositionally biased region" description="Basic and acidic residues" evidence="1">
    <location>
        <begin position="35"/>
        <end position="55"/>
    </location>
</feature>
<gene>
    <name evidence="2" type="ORF">EZS27_028867</name>
</gene>
<sequence length="55" mass="6398">FAQEVKIGTVNNLYFHDDTASLNLISLLLRKSRKRNDTGRENKKEREAESINHQV</sequence>
<accession>A0A5J4QKS3</accession>